<feature type="transmembrane region" description="Helical" evidence="2">
    <location>
        <begin position="44"/>
        <end position="63"/>
    </location>
</feature>
<sequence length="444" mass="50579">MDCCYGLIFSLPHIVPSAYIPKDSVYHHSKPPGVTEGNITSCEAQAYLILFGMIGLIYSRFVLVLNSFLSRKGLSNCSKKKTKFFDIVIFCLPILLASGLPSFFLYYELLNPTPYNSTCFIGPYPYECLEENIDCIRGDTGRINTNQFENVLRISSSIALSVLIVVVLLSIKFIPGNRRIFFSEHIKEGREPQRNEIDEEQEGNISPSDFDSSQSEPPNVALAYSLAFLISWITTLIVYIEGKGSASQPMKYLSTIFQNLQSFQTMIIFLFFETWLVRHSRNAAELFKWQEALKIVVSGRHHEADIRKSYRTSVISGHHYEADIRKKSDRASVPNVFEQQHDIDPSLQSEMLPRANSETDNSFSLRPSKASTCCSNSTKSKYDQSSILFPKNFKFYDLPSIPPSKNEDEEQHHSIACLQPIFEFPMDQFEVCRPLELSQVEEEP</sequence>
<keyword evidence="4" id="KW-1185">Reference proteome</keyword>
<feature type="transmembrane region" description="Helical" evidence="2">
    <location>
        <begin position="252"/>
        <end position="272"/>
    </location>
</feature>
<feature type="compositionally biased region" description="Polar residues" evidence="1">
    <location>
        <begin position="203"/>
        <end position="216"/>
    </location>
</feature>
<dbReference type="AlphaFoldDB" id="A0AAD3DAJ5"/>
<evidence type="ECO:0000313" key="3">
    <source>
        <dbReference type="EMBL" id="GFH59820.1"/>
    </source>
</evidence>
<evidence type="ECO:0000313" key="4">
    <source>
        <dbReference type="Proteomes" id="UP001054902"/>
    </source>
</evidence>
<feature type="transmembrane region" description="Helical" evidence="2">
    <location>
        <begin position="154"/>
        <end position="174"/>
    </location>
</feature>
<protein>
    <submittedName>
        <fullName evidence="3">Uncharacterized protein</fullName>
    </submittedName>
</protein>
<keyword evidence="2" id="KW-0472">Membrane</keyword>
<evidence type="ECO:0000256" key="1">
    <source>
        <dbReference type="SAM" id="MobiDB-lite"/>
    </source>
</evidence>
<feature type="transmembrane region" description="Helical" evidence="2">
    <location>
        <begin position="221"/>
        <end position="240"/>
    </location>
</feature>
<keyword evidence="2" id="KW-0812">Transmembrane</keyword>
<dbReference type="EMBL" id="BLLK01000069">
    <property type="protein sequence ID" value="GFH59820.1"/>
    <property type="molecule type" value="Genomic_DNA"/>
</dbReference>
<gene>
    <name evidence="3" type="ORF">CTEN210_16296</name>
</gene>
<proteinExistence type="predicted"/>
<comment type="caution">
    <text evidence="3">The sequence shown here is derived from an EMBL/GenBank/DDBJ whole genome shotgun (WGS) entry which is preliminary data.</text>
</comment>
<reference evidence="3 4" key="1">
    <citation type="journal article" date="2021" name="Sci. Rep.">
        <title>The genome of the diatom Chaetoceros tenuissimus carries an ancient integrated fragment of an extant virus.</title>
        <authorList>
            <person name="Hongo Y."/>
            <person name="Kimura K."/>
            <person name="Takaki Y."/>
            <person name="Yoshida Y."/>
            <person name="Baba S."/>
            <person name="Kobayashi G."/>
            <person name="Nagasaki K."/>
            <person name="Hano T."/>
            <person name="Tomaru Y."/>
        </authorList>
    </citation>
    <scope>NUCLEOTIDE SEQUENCE [LARGE SCALE GENOMIC DNA]</scope>
    <source>
        <strain evidence="3 4">NIES-3715</strain>
    </source>
</reference>
<organism evidence="3 4">
    <name type="scientific">Chaetoceros tenuissimus</name>
    <dbReference type="NCBI Taxonomy" id="426638"/>
    <lineage>
        <taxon>Eukaryota</taxon>
        <taxon>Sar</taxon>
        <taxon>Stramenopiles</taxon>
        <taxon>Ochrophyta</taxon>
        <taxon>Bacillariophyta</taxon>
        <taxon>Coscinodiscophyceae</taxon>
        <taxon>Chaetocerotophycidae</taxon>
        <taxon>Chaetocerotales</taxon>
        <taxon>Chaetocerotaceae</taxon>
        <taxon>Chaetoceros</taxon>
    </lineage>
</organism>
<feature type="transmembrane region" description="Helical" evidence="2">
    <location>
        <begin position="84"/>
        <end position="107"/>
    </location>
</feature>
<evidence type="ECO:0000256" key="2">
    <source>
        <dbReference type="SAM" id="Phobius"/>
    </source>
</evidence>
<name>A0AAD3DAJ5_9STRA</name>
<dbReference type="Gene3D" id="1.20.1070.10">
    <property type="entry name" value="Rhodopsin 7-helix transmembrane proteins"/>
    <property type="match status" value="1"/>
</dbReference>
<accession>A0AAD3DAJ5</accession>
<dbReference type="Proteomes" id="UP001054902">
    <property type="component" value="Unassembled WGS sequence"/>
</dbReference>
<keyword evidence="2" id="KW-1133">Transmembrane helix</keyword>
<feature type="region of interest" description="Disordered" evidence="1">
    <location>
        <begin position="191"/>
        <end position="216"/>
    </location>
</feature>